<gene>
    <name evidence="2" type="ORF">APICC_03798</name>
</gene>
<keyword evidence="1" id="KW-0732">Signal</keyword>
<keyword evidence="3" id="KW-1185">Reference proteome</keyword>
<feature type="chain" id="PRO_5012923594" description="EB domain-containing protein" evidence="1">
    <location>
        <begin position="21"/>
        <end position="218"/>
    </location>
</feature>
<name>A0A2A3E947_APICC</name>
<feature type="signal peptide" evidence="1">
    <location>
        <begin position="1"/>
        <end position="20"/>
    </location>
</feature>
<accession>A0A2A3E947</accession>
<evidence type="ECO:0000313" key="2">
    <source>
        <dbReference type="EMBL" id="PBC28248.1"/>
    </source>
</evidence>
<evidence type="ECO:0008006" key="4">
    <source>
        <dbReference type="Google" id="ProtNLM"/>
    </source>
</evidence>
<reference evidence="2 3" key="1">
    <citation type="submission" date="2014-07" db="EMBL/GenBank/DDBJ databases">
        <title>Genomic and transcriptomic analysis on Apis cerana provide comprehensive insights into honey bee biology.</title>
        <authorList>
            <person name="Diao Q."/>
            <person name="Sun L."/>
            <person name="Zheng H."/>
            <person name="Zheng H."/>
            <person name="Xu S."/>
            <person name="Wang S."/>
            <person name="Zeng Z."/>
            <person name="Hu F."/>
            <person name="Su S."/>
            <person name="Wu J."/>
        </authorList>
    </citation>
    <scope>NUCLEOTIDE SEQUENCE [LARGE SCALE GENOMIC DNA]</scope>
    <source>
        <tissue evidence="2">Pupae without intestine</tissue>
    </source>
</reference>
<proteinExistence type="predicted"/>
<dbReference type="STRING" id="94128.A0A2A3E947"/>
<protein>
    <recommendedName>
        <fullName evidence="4">EB domain-containing protein</fullName>
    </recommendedName>
</protein>
<dbReference type="EMBL" id="KZ288320">
    <property type="protein sequence ID" value="PBC28248.1"/>
    <property type="molecule type" value="Genomic_DNA"/>
</dbReference>
<dbReference type="OrthoDB" id="5912242at2759"/>
<dbReference type="PANTHER" id="PTHR39069">
    <property type="entry name" value="ECDYSONE-INDUCIBLE GENE E1, ISOFORM A"/>
    <property type="match status" value="1"/>
</dbReference>
<evidence type="ECO:0000256" key="1">
    <source>
        <dbReference type="SAM" id="SignalP"/>
    </source>
</evidence>
<evidence type="ECO:0000313" key="3">
    <source>
        <dbReference type="Proteomes" id="UP000242457"/>
    </source>
</evidence>
<dbReference type="AlphaFoldDB" id="A0A2A3E947"/>
<dbReference type="Proteomes" id="UP000242457">
    <property type="component" value="Unassembled WGS sequence"/>
</dbReference>
<dbReference type="PANTHER" id="PTHR39069:SF8">
    <property type="entry name" value="FI17111P1"/>
    <property type="match status" value="1"/>
</dbReference>
<sequence length="218" mass="24518">MNDQIFKFLLFFASFQLLLGLEQDTLGYGNVKIGEKCERDRNCIPNSYCRAQKTCLCEQYFSPTLDNSMCIASAGLNCANDFECNTMANAACRQGVCACKDSYILDINNSSNCVIKPLIVGDRCQRTDECQDMFGRAMCINERCECISSYHFVNETGKCIQTRYLYHTCSNDYECKGYDTFSILECKKNECVCKEGTCSKGSIVTVFGILVIPILLLI</sequence>
<organism evidence="2 3">
    <name type="scientific">Apis cerana cerana</name>
    <name type="common">Oriental honeybee</name>
    <dbReference type="NCBI Taxonomy" id="94128"/>
    <lineage>
        <taxon>Eukaryota</taxon>
        <taxon>Metazoa</taxon>
        <taxon>Ecdysozoa</taxon>
        <taxon>Arthropoda</taxon>
        <taxon>Hexapoda</taxon>
        <taxon>Insecta</taxon>
        <taxon>Pterygota</taxon>
        <taxon>Neoptera</taxon>
        <taxon>Endopterygota</taxon>
        <taxon>Hymenoptera</taxon>
        <taxon>Apocrita</taxon>
        <taxon>Aculeata</taxon>
        <taxon>Apoidea</taxon>
        <taxon>Anthophila</taxon>
        <taxon>Apidae</taxon>
        <taxon>Apis</taxon>
    </lineage>
</organism>